<evidence type="ECO:0000313" key="1">
    <source>
        <dbReference type="EMBL" id="EFO64075.1"/>
    </source>
</evidence>
<organism evidence="1 2">
    <name type="scientific">Giardia intestinalis (strain P15)</name>
    <name type="common">Giardia lamblia</name>
    <dbReference type="NCBI Taxonomy" id="658858"/>
    <lineage>
        <taxon>Eukaryota</taxon>
        <taxon>Metamonada</taxon>
        <taxon>Diplomonadida</taxon>
        <taxon>Hexamitidae</taxon>
        <taxon>Giardiinae</taxon>
        <taxon>Giardia</taxon>
    </lineage>
</organism>
<accession>E1F0D2</accession>
<name>E1F0D2_GIAIA</name>
<evidence type="ECO:0000313" key="2">
    <source>
        <dbReference type="Proteomes" id="UP000008974"/>
    </source>
</evidence>
<dbReference type="Proteomes" id="UP000008974">
    <property type="component" value="Unassembled WGS sequence"/>
</dbReference>
<dbReference type="OrthoDB" id="10300672at2759"/>
<sequence>MSEQQIIRKLEKLEHTFDALISVLIKILELSERAQTGTLSAKDTELGEVYTKDLIKCIILAKDEIDNMKDFTSQTAEYQGHFLNFLEYEENYLFSSKLLGIIDMQYQKGGHNYLADYLEQEIARVRHVQLQFTARILCLLNFRDVICRATRGQLLHLRIVLRSYIELGVVMDVCPIRGIFDFYQASPRRVLSILRTLPLHQYDKLRDDYKQANLSMFADAPLFLLCMQVIRLCSCSETDPILFNLFSHITLTPKHIYLGSTNAFLSQLKPDGLSMVVQPACADTDSTEHTVWEKEVLMLSVRYSMINFSTHLLYLGMSIAKELDPTDTGLHNLLEWYYGSAADTTDIKDMQPMKMELHIPIGFVDGGVDTVSIESKKLIDLLMKLNVSASDPIPLNSELVKRFCTAYEAATTEICNPSGKHSRIDGVSIDTGKHILSMVFLATIRTKIHEKKTPGVLVFLIITPSAQ</sequence>
<comment type="caution">
    <text evidence="1">The sequence shown here is derived from an EMBL/GenBank/DDBJ whole genome shotgun (WGS) entry which is preliminary data.</text>
</comment>
<dbReference type="AlphaFoldDB" id="E1F0D2"/>
<protein>
    <submittedName>
        <fullName evidence="1">Uncharacterized protein</fullName>
    </submittedName>
</protein>
<proteinExistence type="predicted"/>
<dbReference type="OMA" id="FTARILC"/>
<gene>
    <name evidence="1" type="ORF">GLP15_3461</name>
</gene>
<dbReference type="VEuPathDB" id="GiardiaDB:GLP15_3461"/>
<reference evidence="1 2" key="1">
    <citation type="journal article" date="2010" name="BMC Genomics">
        <title>Genome analysis and comparative genomics of a Giardia intestinalis assemblage E isolate.</title>
        <authorList>
            <person name="Jerlstrom-Hultqvist J."/>
            <person name="Franzen O."/>
            <person name="Ankarklev J."/>
            <person name="Xu F."/>
            <person name="Nohynkova E."/>
            <person name="Andersson J.O."/>
            <person name="Svard S.G."/>
            <person name="Andersson B."/>
        </authorList>
    </citation>
    <scope>NUCLEOTIDE SEQUENCE [LARGE SCALE GENOMIC DNA]</scope>
    <source>
        <strain evidence="1 2">P15</strain>
    </source>
</reference>
<dbReference type="EMBL" id="ACVC01000105">
    <property type="protein sequence ID" value="EFO64075.1"/>
    <property type="molecule type" value="Genomic_DNA"/>
</dbReference>